<reference evidence="2 3" key="1">
    <citation type="journal article" date="2009" name="Environ. Microbiol.">
        <title>Genome sequence of Desulfobacterium autotrophicum HRM2, a marine sulfate reducer oxidizing organic carbon completely to carbon dioxide.</title>
        <authorList>
            <person name="Strittmatter A.W."/>
            <person name="Liesegang H."/>
            <person name="Rabus R."/>
            <person name="Decker I."/>
            <person name="Amann J."/>
            <person name="Andres S."/>
            <person name="Henne A."/>
            <person name="Fricke W.F."/>
            <person name="Martinez-Arias R."/>
            <person name="Bartels D."/>
            <person name="Goesmann A."/>
            <person name="Krause L."/>
            <person name="Puehler A."/>
            <person name="Klenk H.P."/>
            <person name="Richter M."/>
            <person name="Schuler M."/>
            <person name="Gloeckner F.O."/>
            <person name="Meyerdierks A."/>
            <person name="Gottschalk G."/>
            <person name="Amann R."/>
        </authorList>
    </citation>
    <scope>NUCLEOTIDE SEQUENCE [LARGE SCALE GENOMIC DNA]</scope>
    <source>
        <strain evidence="3">ATCC 43914 / DSM 3382 / HRM2</strain>
    </source>
</reference>
<dbReference type="InterPro" id="IPR013597">
    <property type="entry name" value="Mat_intron_G2"/>
</dbReference>
<protein>
    <submittedName>
        <fullName evidence="2">Reverse transcriptase/maturase family protein</fullName>
    </submittedName>
</protein>
<dbReference type="Pfam" id="PF08388">
    <property type="entry name" value="GIIM"/>
    <property type="match status" value="1"/>
</dbReference>
<dbReference type="OrthoDB" id="5366084at2"/>
<dbReference type="AlphaFoldDB" id="C0QHZ0"/>
<gene>
    <name evidence="2" type="ordered locus">HRM2_26320</name>
</gene>
<organism evidence="2 3">
    <name type="scientific">Desulforapulum autotrophicum (strain ATCC 43914 / DSM 3382 / VKM B-1955 / HRM2)</name>
    <name type="common">Desulfobacterium autotrophicum</name>
    <dbReference type="NCBI Taxonomy" id="177437"/>
    <lineage>
        <taxon>Bacteria</taxon>
        <taxon>Pseudomonadati</taxon>
        <taxon>Thermodesulfobacteriota</taxon>
        <taxon>Desulfobacteria</taxon>
        <taxon>Desulfobacterales</taxon>
        <taxon>Desulfobacteraceae</taxon>
        <taxon>Desulforapulum</taxon>
    </lineage>
</organism>
<keyword evidence="2" id="KW-0695">RNA-directed DNA polymerase</keyword>
<evidence type="ECO:0000259" key="1">
    <source>
        <dbReference type="Pfam" id="PF08388"/>
    </source>
</evidence>
<proteinExistence type="predicted"/>
<evidence type="ECO:0000313" key="3">
    <source>
        <dbReference type="Proteomes" id="UP000000442"/>
    </source>
</evidence>
<dbReference type="Proteomes" id="UP000000442">
    <property type="component" value="Chromosome"/>
</dbReference>
<sequence>MQWLDDRSRMSGDVHVRFCESLRGKLPRATRLLIFKKTKKTAENVCEQATRYLEGSLTLTVNQEKTHIIHSFKDVKFLGVIIHTGFTRIQNKKVRAFKDKVKLITRRNSPVNLETVIKDLNPVCRGFANYFRIANCKQVFERLFQWIRRRLRAKQLKLWKKPDRLHRRLRQLGYQGEFKCIKMNSWRNSSSPLASYSLPNKYFEELGLFDMRNVQTVISVLLI</sequence>
<evidence type="ECO:0000313" key="2">
    <source>
        <dbReference type="EMBL" id="ACN15726.1"/>
    </source>
</evidence>
<feature type="domain" description="Group II intron maturase-specific" evidence="1">
    <location>
        <begin position="94"/>
        <end position="171"/>
    </location>
</feature>
<dbReference type="RefSeq" id="WP_015904489.1">
    <property type="nucleotide sequence ID" value="NC_012108.1"/>
</dbReference>
<dbReference type="HOGENOM" id="CLU_013584_1_1_7"/>
<keyword evidence="2" id="KW-0548">Nucleotidyltransferase</keyword>
<dbReference type="GO" id="GO:0003964">
    <property type="term" value="F:RNA-directed DNA polymerase activity"/>
    <property type="evidence" value="ECO:0007669"/>
    <property type="project" value="UniProtKB-KW"/>
</dbReference>
<accession>C0QHZ0</accession>
<name>C0QHZ0_DESAH</name>
<keyword evidence="2" id="KW-0808">Transferase</keyword>
<keyword evidence="3" id="KW-1185">Reference proteome</keyword>
<dbReference type="STRING" id="177437.HRM2_26320"/>
<dbReference type="KEGG" id="dat:HRM2_26320"/>
<dbReference type="eggNOG" id="COG3344">
    <property type="taxonomic scope" value="Bacteria"/>
</dbReference>
<dbReference type="EMBL" id="CP001087">
    <property type="protein sequence ID" value="ACN15726.1"/>
    <property type="molecule type" value="Genomic_DNA"/>
</dbReference>